<keyword evidence="1" id="KW-1185">Reference proteome</keyword>
<reference evidence="1" key="1">
    <citation type="journal article" date="2020" name="Nat. Genet.">
        <title>Genomic diversifications of five Gossypium allopolyploid species and their impact on cotton improvement.</title>
        <authorList>
            <person name="Chen Z.J."/>
            <person name="Sreedasyam A."/>
            <person name="Ando A."/>
            <person name="Song Q."/>
            <person name="De Santiago L.M."/>
            <person name="Hulse-Kemp A.M."/>
            <person name="Ding M."/>
            <person name="Ye W."/>
            <person name="Kirkbride R.C."/>
            <person name="Jenkins J."/>
            <person name="Plott C."/>
            <person name="Lovell J."/>
            <person name="Lin Y.M."/>
            <person name="Vaughn R."/>
            <person name="Liu B."/>
            <person name="Simpson S."/>
            <person name="Scheffler B.E."/>
            <person name="Wen L."/>
            <person name="Saski C.A."/>
            <person name="Grover C.E."/>
            <person name="Hu G."/>
            <person name="Conover J.L."/>
            <person name="Carlson J.W."/>
            <person name="Shu S."/>
            <person name="Boston L.B."/>
            <person name="Williams M."/>
            <person name="Peterson D.G."/>
            <person name="McGee K."/>
            <person name="Jones D.C."/>
            <person name="Wendel J.F."/>
            <person name="Stelly D.M."/>
            <person name="Grimwood J."/>
            <person name="Schmutz J."/>
        </authorList>
    </citation>
    <scope>NUCLEOTIDE SEQUENCE [LARGE SCALE GENOMIC DNA]</scope>
    <source>
        <strain evidence="1">cv. TM-1</strain>
    </source>
</reference>
<dbReference type="GO" id="GO:0005739">
    <property type="term" value="C:mitochondrion"/>
    <property type="evidence" value="ECO:0007669"/>
    <property type="project" value="TreeGrafter"/>
</dbReference>
<dbReference type="RefSeq" id="XP_016754671.1">
    <property type="nucleotide sequence ID" value="XM_016899182.1"/>
</dbReference>
<dbReference type="PANTHER" id="PTHR11851">
    <property type="entry name" value="METALLOPROTEASE"/>
    <property type="match status" value="1"/>
</dbReference>
<dbReference type="GO" id="GO:0046872">
    <property type="term" value="F:metal ion binding"/>
    <property type="evidence" value="ECO:0007669"/>
    <property type="project" value="InterPro"/>
</dbReference>
<evidence type="ECO:0000313" key="3">
    <source>
        <dbReference type="RefSeq" id="XP_016754670.1"/>
    </source>
</evidence>
<dbReference type="RefSeq" id="XP_016754670.1">
    <property type="nucleotide sequence ID" value="XM_016899181.1"/>
</dbReference>
<evidence type="ECO:0000313" key="4">
    <source>
        <dbReference type="RefSeq" id="XP_016754671.1"/>
    </source>
</evidence>
<dbReference type="Proteomes" id="UP000818029">
    <property type="component" value="Chromosome A06"/>
</dbReference>
<organism evidence="1 4">
    <name type="scientific">Gossypium hirsutum</name>
    <name type="common">Upland cotton</name>
    <name type="synonym">Gossypium mexicanum</name>
    <dbReference type="NCBI Taxonomy" id="3635"/>
    <lineage>
        <taxon>Eukaryota</taxon>
        <taxon>Viridiplantae</taxon>
        <taxon>Streptophyta</taxon>
        <taxon>Embryophyta</taxon>
        <taxon>Tracheophyta</taxon>
        <taxon>Spermatophyta</taxon>
        <taxon>Magnoliopsida</taxon>
        <taxon>eudicotyledons</taxon>
        <taxon>Gunneridae</taxon>
        <taxon>Pentapetalae</taxon>
        <taxon>rosids</taxon>
        <taxon>malvids</taxon>
        <taxon>Malvales</taxon>
        <taxon>Malvaceae</taxon>
        <taxon>Malvoideae</taxon>
        <taxon>Gossypium</taxon>
    </lineage>
</organism>
<dbReference type="AlphaFoldDB" id="A0A1U8PU52"/>
<dbReference type="Gene3D" id="3.30.830.10">
    <property type="entry name" value="Metalloenzyme, LuxS/M16 peptidase-like"/>
    <property type="match status" value="1"/>
</dbReference>
<evidence type="ECO:0000313" key="2">
    <source>
        <dbReference type="RefSeq" id="XP_016754669.1"/>
    </source>
</evidence>
<dbReference type="GeneID" id="107962702"/>
<dbReference type="SUPFAM" id="SSF63411">
    <property type="entry name" value="LuxS/MPP-like metallohydrolase"/>
    <property type="match status" value="1"/>
</dbReference>
<protein>
    <submittedName>
        <fullName evidence="2 3">Uncharacterized protein LOC107962702 isoform X1</fullName>
    </submittedName>
</protein>
<dbReference type="KEGG" id="ghi:107962702"/>
<name>A0A1U8PU52_GOSHI</name>
<sequence>MQATTCSHFVPTAINVAIKELFSVATPGQVDWKYLDRDKQSIKSAILMNLESGMVASEDISKQVSTYGERYGCLQGSYLSFIARAMTLLPSMSQATIQLALSSSENQNCFPVLNSTSIFSSSLKIGSLGAFIVNKKLLIPLPRQGTYYSDIASED</sequence>
<dbReference type="PANTHER" id="PTHR11851:SF190">
    <property type="entry name" value="MITOCHONDRIAL-PROCESSING PEPTIDASE SUBUNIT ALPHA"/>
    <property type="match status" value="1"/>
</dbReference>
<gene>
    <name evidence="2 3 4" type="primary">LOC107962702</name>
</gene>
<dbReference type="OrthoDB" id="277191at2759"/>
<proteinExistence type="predicted"/>
<dbReference type="PaxDb" id="3635-A0A1U8PU52"/>
<dbReference type="STRING" id="3635.A0A1U8PU52"/>
<dbReference type="RefSeq" id="XP_016754669.1">
    <property type="nucleotide sequence ID" value="XM_016899180.1"/>
</dbReference>
<evidence type="ECO:0000313" key="1">
    <source>
        <dbReference type="Proteomes" id="UP000818029"/>
    </source>
</evidence>
<accession>A0A1U8PU52</accession>
<reference evidence="2 3" key="2">
    <citation type="submission" date="2025-04" db="UniProtKB">
        <authorList>
            <consortium name="RefSeq"/>
        </authorList>
    </citation>
    <scope>IDENTIFICATION</scope>
    <source>
        <tissue evidence="2 3">Leaf</tissue>
    </source>
</reference>
<dbReference type="InterPro" id="IPR011249">
    <property type="entry name" value="Metalloenz_LuxS/M16"/>
</dbReference>
<dbReference type="InterPro" id="IPR050361">
    <property type="entry name" value="MPP/UQCRC_Complex"/>
</dbReference>